<dbReference type="KEGG" id="bcoh:BC6307_08505"/>
<organism evidence="2 3">
    <name type="scientific">Sutcliffiella cohnii</name>
    <dbReference type="NCBI Taxonomy" id="33932"/>
    <lineage>
        <taxon>Bacteria</taxon>
        <taxon>Bacillati</taxon>
        <taxon>Bacillota</taxon>
        <taxon>Bacilli</taxon>
        <taxon>Bacillales</taxon>
        <taxon>Bacillaceae</taxon>
        <taxon>Sutcliffiella</taxon>
    </lineage>
</organism>
<dbReference type="EMBL" id="CP018866">
    <property type="protein sequence ID" value="AST91314.1"/>
    <property type="molecule type" value="Genomic_DNA"/>
</dbReference>
<dbReference type="RefSeq" id="WP_066411848.1">
    <property type="nucleotide sequence ID" value="NZ_CP018866.1"/>
</dbReference>
<evidence type="ECO:0000313" key="2">
    <source>
        <dbReference type="EMBL" id="AST91314.1"/>
    </source>
</evidence>
<dbReference type="Proteomes" id="UP000215224">
    <property type="component" value="Chromosome"/>
</dbReference>
<keyword evidence="1" id="KW-0472">Membrane</keyword>
<keyword evidence="1" id="KW-1133">Transmembrane helix</keyword>
<dbReference type="STRING" id="1314751.GCA_001591425_00585"/>
<accession>A0A223KPN2</accession>
<evidence type="ECO:0008006" key="4">
    <source>
        <dbReference type="Google" id="ProtNLM"/>
    </source>
</evidence>
<keyword evidence="1" id="KW-0812">Transmembrane</keyword>
<keyword evidence="3" id="KW-1185">Reference proteome</keyword>
<evidence type="ECO:0000256" key="1">
    <source>
        <dbReference type="SAM" id="Phobius"/>
    </source>
</evidence>
<protein>
    <recommendedName>
        <fullName evidence="4">DUF4367 domain-containing protein</fullName>
    </recommendedName>
</protein>
<reference evidence="2 3" key="1">
    <citation type="submission" date="2016-12" db="EMBL/GenBank/DDBJ databases">
        <title>The whole genome sequencing and assembly of Bacillus cohnii DSM 6307T strain.</title>
        <authorList>
            <person name="Lee Y.-J."/>
            <person name="Yi H."/>
            <person name="Bahn Y.-S."/>
            <person name="Kim J.F."/>
            <person name="Lee D.-W."/>
        </authorList>
    </citation>
    <scope>NUCLEOTIDE SEQUENCE [LARGE SCALE GENOMIC DNA]</scope>
    <source>
        <strain evidence="2 3">DSM 6307</strain>
    </source>
</reference>
<gene>
    <name evidence="2" type="ORF">BC6307_08505</name>
</gene>
<proteinExistence type="predicted"/>
<sequence>MRKDLNNLKSILNNTIYENTHFSESSKNKVRKRIDGNQSVKFYYKMKPIVSFIVLFSITASLVTFTFNMVNNKDVVEHENSALIKSNGSSNSDAKDVDANINTSKEIKENIVAHNAIKSYPYIIFNNYYYKKTDEEITEDQLGEIMGEVKRIGDWNFKKDGDSNEIPPGRSIYSVKDKDKNEYIAAKGVVYKNQTNIPGYLLFKKEEPVIHPDQSLILNAKSDPEETEMAFKNVQRLVPNILGLQELEQQYTLSFVSYLEEHGPGVNLYYSDNSDTNNVIYLLEYKNGLFPHNSRMVENPDPRNPWEPPVLSETFELNGFNWEYYEDKYYDDFFLLGEKNGYIYEVTFQGEFSLDDLKDIVMQLK</sequence>
<dbReference type="AlphaFoldDB" id="A0A223KPN2"/>
<name>A0A223KPN2_9BACI</name>
<evidence type="ECO:0000313" key="3">
    <source>
        <dbReference type="Proteomes" id="UP000215224"/>
    </source>
</evidence>
<feature type="transmembrane region" description="Helical" evidence="1">
    <location>
        <begin position="49"/>
        <end position="70"/>
    </location>
</feature>